<keyword evidence="1" id="KW-0695">RNA-directed DNA polymerase</keyword>
<gene>
    <name evidence="1" type="ORF">EPI10_001107</name>
</gene>
<dbReference type="AlphaFoldDB" id="A0A5B6VA24"/>
<dbReference type="OrthoDB" id="1937198at2759"/>
<keyword evidence="1" id="KW-0548">Nucleotidyltransferase</keyword>
<keyword evidence="2" id="KW-1185">Reference proteome</keyword>
<organism evidence="1 2">
    <name type="scientific">Gossypium australe</name>
    <dbReference type="NCBI Taxonomy" id="47621"/>
    <lineage>
        <taxon>Eukaryota</taxon>
        <taxon>Viridiplantae</taxon>
        <taxon>Streptophyta</taxon>
        <taxon>Embryophyta</taxon>
        <taxon>Tracheophyta</taxon>
        <taxon>Spermatophyta</taxon>
        <taxon>Magnoliopsida</taxon>
        <taxon>eudicotyledons</taxon>
        <taxon>Gunneridae</taxon>
        <taxon>Pentapetalae</taxon>
        <taxon>rosids</taxon>
        <taxon>malvids</taxon>
        <taxon>Malvales</taxon>
        <taxon>Malvaceae</taxon>
        <taxon>Malvoideae</taxon>
        <taxon>Gossypium</taxon>
    </lineage>
</organism>
<protein>
    <submittedName>
        <fullName evidence="1">Reverse transcriptase</fullName>
    </submittedName>
</protein>
<reference evidence="2" key="1">
    <citation type="journal article" date="2019" name="Plant Biotechnol. J.">
        <title>Genome sequencing of the Australian wild diploid species Gossypium australe highlights disease resistance and delayed gland morphogenesis.</title>
        <authorList>
            <person name="Cai Y."/>
            <person name="Cai X."/>
            <person name="Wang Q."/>
            <person name="Wang P."/>
            <person name="Zhang Y."/>
            <person name="Cai C."/>
            <person name="Xu Y."/>
            <person name="Wang K."/>
            <person name="Zhou Z."/>
            <person name="Wang C."/>
            <person name="Geng S."/>
            <person name="Li B."/>
            <person name="Dong Q."/>
            <person name="Hou Y."/>
            <person name="Wang H."/>
            <person name="Ai P."/>
            <person name="Liu Z."/>
            <person name="Yi F."/>
            <person name="Sun M."/>
            <person name="An G."/>
            <person name="Cheng J."/>
            <person name="Zhang Y."/>
            <person name="Shi Q."/>
            <person name="Xie Y."/>
            <person name="Shi X."/>
            <person name="Chang Y."/>
            <person name="Huang F."/>
            <person name="Chen Y."/>
            <person name="Hong S."/>
            <person name="Mi L."/>
            <person name="Sun Q."/>
            <person name="Zhang L."/>
            <person name="Zhou B."/>
            <person name="Peng R."/>
            <person name="Zhang X."/>
            <person name="Liu F."/>
        </authorList>
    </citation>
    <scope>NUCLEOTIDE SEQUENCE [LARGE SCALE GENOMIC DNA]</scope>
    <source>
        <strain evidence="2">cv. PA1801</strain>
    </source>
</reference>
<name>A0A5B6VA24_9ROSI</name>
<dbReference type="Proteomes" id="UP000325315">
    <property type="component" value="Unassembled WGS sequence"/>
</dbReference>
<dbReference type="EMBL" id="SMMG02000007">
    <property type="protein sequence ID" value="KAA3465977.1"/>
    <property type="molecule type" value="Genomic_DNA"/>
</dbReference>
<evidence type="ECO:0000313" key="2">
    <source>
        <dbReference type="Proteomes" id="UP000325315"/>
    </source>
</evidence>
<comment type="caution">
    <text evidence="1">The sequence shown here is derived from an EMBL/GenBank/DDBJ whole genome shotgun (WGS) entry which is preliminary data.</text>
</comment>
<dbReference type="GO" id="GO:0003964">
    <property type="term" value="F:RNA-directed DNA polymerase activity"/>
    <property type="evidence" value="ECO:0007669"/>
    <property type="project" value="UniProtKB-KW"/>
</dbReference>
<sequence>MRPTKAAGSDGFPTIFSSMSLELYNVTNIVVILKIDQPTNLSNFRPISLCTVLYKIISKTTANRFQKVS</sequence>
<accession>A0A5B6VA24</accession>
<proteinExistence type="predicted"/>
<evidence type="ECO:0000313" key="1">
    <source>
        <dbReference type="EMBL" id="KAA3465977.1"/>
    </source>
</evidence>
<keyword evidence="1" id="KW-0808">Transferase</keyword>